<proteinExistence type="predicted"/>
<dbReference type="RefSeq" id="WP_209475528.1">
    <property type="nucleotide sequence ID" value="NZ_JAHYCA010000006.1"/>
</dbReference>
<evidence type="ECO:0000313" key="2">
    <source>
        <dbReference type="Proteomes" id="UP000769617"/>
    </source>
</evidence>
<protein>
    <submittedName>
        <fullName evidence="1">Uncharacterized protein</fullName>
    </submittedName>
</protein>
<comment type="caution">
    <text evidence="1">The sequence shown here is derived from an EMBL/GenBank/DDBJ whole genome shotgun (WGS) entry which is preliminary data.</text>
</comment>
<name>A0ABS6ZSB7_9GAMM</name>
<evidence type="ECO:0000313" key="1">
    <source>
        <dbReference type="EMBL" id="MBW6392723.1"/>
    </source>
</evidence>
<gene>
    <name evidence="1" type="ORF">KPL81_16330</name>
</gene>
<organism evidence="1 2">
    <name type="scientific">Billgrantia antri</name>
    <dbReference type="NCBI Taxonomy" id="2846777"/>
    <lineage>
        <taxon>Bacteria</taxon>
        <taxon>Pseudomonadati</taxon>
        <taxon>Pseudomonadota</taxon>
        <taxon>Gammaproteobacteria</taxon>
        <taxon>Oceanospirillales</taxon>
        <taxon>Halomonadaceae</taxon>
        <taxon>Billgrantia</taxon>
    </lineage>
</organism>
<dbReference type="Proteomes" id="UP000769617">
    <property type="component" value="Unassembled WGS sequence"/>
</dbReference>
<dbReference type="EMBL" id="JAHYCA010000006">
    <property type="protein sequence ID" value="MBW6392723.1"/>
    <property type="molecule type" value="Genomic_DNA"/>
</dbReference>
<keyword evidence="2" id="KW-1185">Reference proteome</keyword>
<reference evidence="1 2" key="1">
    <citation type="submission" date="2021-07" db="EMBL/GenBank/DDBJ databases">
        <authorList>
            <person name="So Y."/>
        </authorList>
    </citation>
    <scope>NUCLEOTIDE SEQUENCE [LARGE SCALE GENOMIC DNA]</scope>
    <source>
        <strain evidence="1 2">Y3S6</strain>
    </source>
</reference>
<sequence>MKTWRLVLRSVSNSGALQDAAALKRNVANFLRVVETYEVQCLGIPLFGIDFYAKDDEFNHVMRMIRIIEERYRLSVMQFSELAEIDEPSVTIKVGCQPATYVA</sequence>
<accession>A0ABS6ZSB7</accession>